<feature type="coiled-coil region" evidence="1">
    <location>
        <begin position="235"/>
        <end position="262"/>
    </location>
</feature>
<organism evidence="3 4">
    <name type="scientific">Pseudopithomyces chartarum</name>
    <dbReference type="NCBI Taxonomy" id="1892770"/>
    <lineage>
        <taxon>Eukaryota</taxon>
        <taxon>Fungi</taxon>
        <taxon>Dikarya</taxon>
        <taxon>Ascomycota</taxon>
        <taxon>Pezizomycotina</taxon>
        <taxon>Dothideomycetes</taxon>
        <taxon>Pleosporomycetidae</taxon>
        <taxon>Pleosporales</taxon>
        <taxon>Massarineae</taxon>
        <taxon>Didymosphaeriaceae</taxon>
        <taxon>Pseudopithomyces</taxon>
    </lineage>
</organism>
<evidence type="ECO:0000313" key="4">
    <source>
        <dbReference type="Proteomes" id="UP001280581"/>
    </source>
</evidence>
<sequence>MRTTTIILTFLSVGAQSFSDAEIHQHDGYEQQYQQFSSPGYQNDGASYQNYAGSSQASDTGFDGIHLPGINVDPNGIHLPGMHGFETKKPEDSFEGVLPWFFHQEGTPPETCGESSLTPSQYYSLICSHLHKQEREIIPGYKVRFLCDIYGGHNGKQLPASTPERCAQLCEIDSSCIGSSWFSDKKRCILSGPLGAGFREYTIYMHRIVETARQADPFADDASDKESSEKLAECARQQEDHLNQLNQRRRQTMEAEQEFENQLSIYSTEKSIIKSQLSQCGAEKSAINNELHQCNIDKANSEVFQAQLGSCQTQQETLQTQLNQCKDEQTAQHFQSCPFDSGKKALEGPSTYTVWCNRSIRITIEELFGVFLAAMQL</sequence>
<dbReference type="Proteomes" id="UP001280581">
    <property type="component" value="Unassembled WGS sequence"/>
</dbReference>
<keyword evidence="2" id="KW-0732">Signal</keyword>
<gene>
    <name evidence="3" type="ORF">GRF29_8g3310875</name>
</gene>
<protein>
    <recommendedName>
        <fullName evidence="5">Apple domain-containing protein</fullName>
    </recommendedName>
</protein>
<evidence type="ECO:0000256" key="2">
    <source>
        <dbReference type="SAM" id="SignalP"/>
    </source>
</evidence>
<comment type="caution">
    <text evidence="3">The sequence shown here is derived from an EMBL/GenBank/DDBJ whole genome shotgun (WGS) entry which is preliminary data.</text>
</comment>
<keyword evidence="4" id="KW-1185">Reference proteome</keyword>
<feature type="chain" id="PRO_5042816048" description="Apple domain-containing protein" evidence="2">
    <location>
        <begin position="18"/>
        <end position="377"/>
    </location>
</feature>
<accession>A0AAN6M634</accession>
<keyword evidence="1" id="KW-0175">Coiled coil</keyword>
<name>A0AAN6M634_9PLEO</name>
<feature type="signal peptide" evidence="2">
    <location>
        <begin position="1"/>
        <end position="17"/>
    </location>
</feature>
<dbReference type="EMBL" id="WVTA01000002">
    <property type="protein sequence ID" value="KAK3216463.1"/>
    <property type="molecule type" value="Genomic_DNA"/>
</dbReference>
<evidence type="ECO:0000313" key="3">
    <source>
        <dbReference type="EMBL" id="KAK3216463.1"/>
    </source>
</evidence>
<evidence type="ECO:0000256" key="1">
    <source>
        <dbReference type="SAM" id="Coils"/>
    </source>
</evidence>
<dbReference type="AlphaFoldDB" id="A0AAN6M634"/>
<reference evidence="3 4" key="1">
    <citation type="submission" date="2021-02" db="EMBL/GenBank/DDBJ databases">
        <title>Genome assembly of Pseudopithomyces chartarum.</title>
        <authorList>
            <person name="Jauregui R."/>
            <person name="Singh J."/>
            <person name="Voisey C."/>
        </authorList>
    </citation>
    <scope>NUCLEOTIDE SEQUENCE [LARGE SCALE GENOMIC DNA]</scope>
    <source>
        <strain evidence="3 4">AGR01</strain>
    </source>
</reference>
<proteinExistence type="predicted"/>
<evidence type="ECO:0008006" key="5">
    <source>
        <dbReference type="Google" id="ProtNLM"/>
    </source>
</evidence>